<dbReference type="OrthoDB" id="163559at2157"/>
<accession>A0A202EDL8</accession>
<dbReference type="GO" id="GO:0005886">
    <property type="term" value="C:plasma membrane"/>
    <property type="evidence" value="ECO:0007669"/>
    <property type="project" value="UniProtKB-SubCell"/>
</dbReference>
<dbReference type="InterPro" id="IPR051125">
    <property type="entry name" value="ABC-4/HrtB_transporter"/>
</dbReference>
<dbReference type="Pfam" id="PF12704">
    <property type="entry name" value="MacB_PCD"/>
    <property type="match status" value="1"/>
</dbReference>
<keyword evidence="2" id="KW-1003">Cell membrane</keyword>
<feature type="compositionally biased region" description="Acidic residues" evidence="6">
    <location>
        <begin position="140"/>
        <end position="150"/>
    </location>
</feature>
<feature type="domain" description="MacB-like periplasmic core" evidence="9">
    <location>
        <begin position="27"/>
        <end position="253"/>
    </location>
</feature>
<evidence type="ECO:0000256" key="4">
    <source>
        <dbReference type="ARBA" id="ARBA00022989"/>
    </source>
</evidence>
<dbReference type="PANTHER" id="PTHR43738">
    <property type="entry name" value="ABC TRANSPORTER, MEMBRANE PROTEIN"/>
    <property type="match status" value="1"/>
</dbReference>
<dbReference type="Proteomes" id="UP000196084">
    <property type="component" value="Unassembled WGS sequence"/>
</dbReference>
<evidence type="ECO:0000313" key="10">
    <source>
        <dbReference type="EMBL" id="OVE86315.1"/>
    </source>
</evidence>
<sequence length="408" mass="42924">MISGTIVRTKAVTGLAVAQLRRSPGRTALTVLAVTIAVLSITLLASLGVGVVETGEDGLENADQDIWISSDPVDPSASGTENPIVGSHTIAADLVERDDMTYATPIAIHDVYVGTEPDELERRPAVGVQQTHEDFNFEDGEGFETPDEAYEERSSDPTTEEIVLDPRVADEIGAGVGDTIYVGTSQETAPDYEFTVVGTSQYYSQFLGSETVSLPLLDLQAVAGTTGTDRATFVTGNVADDADREEVAADLEEEYPDYDVRTSDEQIGALLEEQPLVLASGGTLVGLAVVGGLVLTVNLFALVAAQQRTQLAALRAIGLSRRLLAGTIGMQGLLIGLLGGLVGLAATPLLVRGLNDLAASVAGFEDLLQTPLEVYVIGFGLSLVVGTVVALIAGWRAGRYARIEHLEE</sequence>
<name>A0A202EDL8_9EURY</name>
<proteinExistence type="predicted"/>
<reference evidence="10 11" key="1">
    <citation type="submission" date="2017-02" db="EMBL/GenBank/DDBJ databases">
        <title>Natronthermophilus aegyptiacus gen. nov.,sp. nov., an aerobic, extremely halophilic alkalithermophilic archaeon isolated from the athalassohaline Wadi An Natrun, Egypt.</title>
        <authorList>
            <person name="Zhao B."/>
        </authorList>
    </citation>
    <scope>NUCLEOTIDE SEQUENCE [LARGE SCALE GENOMIC DNA]</scope>
    <source>
        <strain evidence="10 11">CGMCC 1.3597</strain>
    </source>
</reference>
<keyword evidence="11" id="KW-1185">Reference proteome</keyword>
<dbReference type="InterPro" id="IPR025857">
    <property type="entry name" value="MacB_PCD"/>
</dbReference>
<dbReference type="RefSeq" id="WP_087714230.1">
    <property type="nucleotide sequence ID" value="NZ_MWPH01000001.1"/>
</dbReference>
<feature type="transmembrane region" description="Helical" evidence="7">
    <location>
        <begin position="374"/>
        <end position="395"/>
    </location>
</feature>
<keyword evidence="5 7" id="KW-0472">Membrane</keyword>
<comment type="caution">
    <text evidence="10">The sequence shown here is derived from an EMBL/GenBank/DDBJ whole genome shotgun (WGS) entry which is preliminary data.</text>
</comment>
<feature type="domain" description="ABC3 transporter permease C-terminal" evidence="8">
    <location>
        <begin position="284"/>
        <end position="399"/>
    </location>
</feature>
<feature type="transmembrane region" description="Helical" evidence="7">
    <location>
        <begin position="323"/>
        <end position="346"/>
    </location>
</feature>
<evidence type="ECO:0000313" key="11">
    <source>
        <dbReference type="Proteomes" id="UP000196084"/>
    </source>
</evidence>
<evidence type="ECO:0000256" key="6">
    <source>
        <dbReference type="SAM" id="MobiDB-lite"/>
    </source>
</evidence>
<dbReference type="Pfam" id="PF02687">
    <property type="entry name" value="FtsX"/>
    <property type="match status" value="1"/>
</dbReference>
<evidence type="ECO:0000256" key="5">
    <source>
        <dbReference type="ARBA" id="ARBA00023136"/>
    </source>
</evidence>
<feature type="transmembrane region" description="Helical" evidence="7">
    <location>
        <begin position="29"/>
        <end position="52"/>
    </location>
</feature>
<gene>
    <name evidence="10" type="ORF">B2G88_05920</name>
</gene>
<feature type="transmembrane region" description="Helical" evidence="7">
    <location>
        <begin position="276"/>
        <end position="302"/>
    </location>
</feature>
<evidence type="ECO:0000256" key="3">
    <source>
        <dbReference type="ARBA" id="ARBA00022692"/>
    </source>
</evidence>
<protein>
    <submittedName>
        <fullName evidence="10">ABC transporter permease</fullName>
    </submittedName>
</protein>
<evidence type="ECO:0000256" key="1">
    <source>
        <dbReference type="ARBA" id="ARBA00004651"/>
    </source>
</evidence>
<evidence type="ECO:0000256" key="7">
    <source>
        <dbReference type="SAM" id="Phobius"/>
    </source>
</evidence>
<evidence type="ECO:0000259" key="9">
    <source>
        <dbReference type="Pfam" id="PF12704"/>
    </source>
</evidence>
<feature type="region of interest" description="Disordered" evidence="6">
    <location>
        <begin position="140"/>
        <end position="159"/>
    </location>
</feature>
<dbReference type="AlphaFoldDB" id="A0A202EDL8"/>
<keyword evidence="3 7" id="KW-0812">Transmembrane</keyword>
<dbReference type="PANTHER" id="PTHR43738:SF3">
    <property type="entry name" value="ABC TRANSPORTER PERMEASE"/>
    <property type="match status" value="1"/>
</dbReference>
<dbReference type="InterPro" id="IPR003838">
    <property type="entry name" value="ABC3_permease_C"/>
</dbReference>
<comment type="subcellular location">
    <subcellularLocation>
        <location evidence="1">Cell membrane</location>
        <topology evidence="1">Multi-pass membrane protein</topology>
    </subcellularLocation>
</comment>
<keyword evidence="4 7" id="KW-1133">Transmembrane helix</keyword>
<organism evidence="10 11">
    <name type="scientific">Natronolimnobius baerhuensis</name>
    <dbReference type="NCBI Taxonomy" id="253108"/>
    <lineage>
        <taxon>Archaea</taxon>
        <taxon>Methanobacteriati</taxon>
        <taxon>Methanobacteriota</taxon>
        <taxon>Stenosarchaea group</taxon>
        <taxon>Halobacteria</taxon>
        <taxon>Halobacteriales</taxon>
        <taxon>Natrialbaceae</taxon>
        <taxon>Natronolimnobius</taxon>
    </lineage>
</organism>
<evidence type="ECO:0000259" key="8">
    <source>
        <dbReference type="Pfam" id="PF02687"/>
    </source>
</evidence>
<evidence type="ECO:0000256" key="2">
    <source>
        <dbReference type="ARBA" id="ARBA00022475"/>
    </source>
</evidence>
<dbReference type="EMBL" id="MWPH01000001">
    <property type="protein sequence ID" value="OVE86315.1"/>
    <property type="molecule type" value="Genomic_DNA"/>
</dbReference>